<proteinExistence type="predicted"/>
<dbReference type="Proteomes" id="UP000075230">
    <property type="component" value="Unassembled WGS sequence"/>
</dbReference>
<comment type="caution">
    <text evidence="1">The sequence shown here is derived from an EMBL/GenBank/DDBJ whole genome shotgun (WGS) entry which is preliminary data.</text>
</comment>
<evidence type="ECO:0000313" key="1">
    <source>
        <dbReference type="EMBL" id="GAT20501.1"/>
    </source>
</evidence>
<dbReference type="EMBL" id="BCWF01000007">
    <property type="protein sequence ID" value="GAT20501.1"/>
    <property type="molecule type" value="Genomic_DNA"/>
</dbReference>
<reference evidence="1 2" key="1">
    <citation type="journal article" date="2016" name="DNA Res.">
        <title>Genome sequence of Aspergillus luchuensis NBRC 4314.</title>
        <authorList>
            <person name="Yamada O."/>
            <person name="Machida M."/>
            <person name="Hosoyama A."/>
            <person name="Goto M."/>
            <person name="Takahashi T."/>
            <person name="Futagami T."/>
            <person name="Yamagata Y."/>
            <person name="Takeuchi M."/>
            <person name="Kobayashi T."/>
            <person name="Koike H."/>
            <person name="Abe K."/>
            <person name="Asai K."/>
            <person name="Arita M."/>
            <person name="Fujita N."/>
            <person name="Fukuda K."/>
            <person name="Higa K."/>
            <person name="Horikawa H."/>
            <person name="Ishikawa T."/>
            <person name="Jinno K."/>
            <person name="Kato Y."/>
            <person name="Kirimura K."/>
            <person name="Mizutani O."/>
            <person name="Nakasone K."/>
            <person name="Sano M."/>
            <person name="Shiraishi Y."/>
            <person name="Tsukahara M."/>
            <person name="Gomi K."/>
        </authorList>
    </citation>
    <scope>NUCLEOTIDE SEQUENCE [LARGE SCALE GENOMIC DNA]</scope>
    <source>
        <strain evidence="1 2">RIB 2604</strain>
    </source>
</reference>
<gene>
    <name evidence="1" type="ORF">RIB2604_00701860</name>
</gene>
<organism evidence="1 2">
    <name type="scientific">Aspergillus kawachii</name>
    <name type="common">White koji mold</name>
    <name type="synonym">Aspergillus awamori var. kawachi</name>
    <dbReference type="NCBI Taxonomy" id="1069201"/>
    <lineage>
        <taxon>Eukaryota</taxon>
        <taxon>Fungi</taxon>
        <taxon>Dikarya</taxon>
        <taxon>Ascomycota</taxon>
        <taxon>Pezizomycotina</taxon>
        <taxon>Eurotiomycetes</taxon>
        <taxon>Eurotiomycetidae</taxon>
        <taxon>Eurotiales</taxon>
        <taxon>Aspergillaceae</taxon>
        <taxon>Aspergillus</taxon>
        <taxon>Aspergillus subgen. Circumdati</taxon>
    </lineage>
</organism>
<dbReference type="AlphaFoldDB" id="A0A146F471"/>
<accession>A0A146F471</accession>
<sequence>MGSEYDMSVGLNPQNAIKLQNYGLRGTWWNHQQSQKSEATIFAPRWN</sequence>
<protein>
    <submittedName>
        <fullName evidence="1">Kynureninase</fullName>
    </submittedName>
</protein>
<name>A0A146F471_ASPKA</name>
<reference evidence="2" key="2">
    <citation type="submission" date="2016-02" db="EMBL/GenBank/DDBJ databases">
        <title>Genome sequencing of Aspergillus luchuensis NBRC 4314.</title>
        <authorList>
            <person name="Yamada O."/>
        </authorList>
    </citation>
    <scope>NUCLEOTIDE SEQUENCE [LARGE SCALE GENOMIC DNA]</scope>
    <source>
        <strain evidence="2">RIB 2604</strain>
    </source>
</reference>
<evidence type="ECO:0000313" key="2">
    <source>
        <dbReference type="Proteomes" id="UP000075230"/>
    </source>
</evidence>